<organism evidence="1 2">
    <name type="scientific">Leptospira noguchii</name>
    <dbReference type="NCBI Taxonomy" id="28182"/>
    <lineage>
        <taxon>Bacteria</taxon>
        <taxon>Pseudomonadati</taxon>
        <taxon>Spirochaetota</taxon>
        <taxon>Spirochaetia</taxon>
        <taxon>Leptospirales</taxon>
        <taxon>Leptospiraceae</taxon>
        <taxon>Leptospira</taxon>
    </lineage>
</organism>
<evidence type="ECO:0000313" key="2">
    <source>
        <dbReference type="Proteomes" id="UP000012112"/>
    </source>
</evidence>
<dbReference type="Proteomes" id="UP000012112">
    <property type="component" value="Unassembled WGS sequence"/>
</dbReference>
<protein>
    <submittedName>
        <fullName evidence="1">Uncharacterized protein</fullName>
    </submittedName>
</protein>
<name>M6V8T0_9LEPT</name>
<comment type="caution">
    <text evidence="1">The sequence shown here is derived from an EMBL/GenBank/DDBJ whole genome shotgun (WGS) entry which is preliminary data.</text>
</comment>
<sequence>MPFNTSFAAIRRIWTCESPPLGARAWLPSAAIRFVLIFTVRS</sequence>
<dbReference type="EMBL" id="AKWD02000038">
    <property type="protein sequence ID" value="EMO53827.1"/>
    <property type="molecule type" value="Genomic_DNA"/>
</dbReference>
<reference evidence="1 2" key="1">
    <citation type="submission" date="2013-01" db="EMBL/GenBank/DDBJ databases">
        <authorList>
            <person name="Harkins D.M."/>
            <person name="Durkin A.S."/>
            <person name="Brinkac L.M."/>
            <person name="Haft D.H."/>
            <person name="Selengut J.D."/>
            <person name="Sanka R."/>
            <person name="DePew J."/>
            <person name="Purushe J."/>
            <person name="Matthias M.A."/>
            <person name="Vinetz J.M."/>
            <person name="Sutton G.G."/>
            <person name="Nierman W.C."/>
            <person name="Fouts D.E."/>
        </authorList>
    </citation>
    <scope>NUCLEOTIDE SEQUENCE [LARGE SCALE GENOMIC DNA]</scope>
    <source>
        <strain evidence="1 2">HAI1536</strain>
    </source>
</reference>
<proteinExistence type="predicted"/>
<gene>
    <name evidence="1" type="ORF">LEP1GSC172_4438</name>
</gene>
<evidence type="ECO:0000313" key="1">
    <source>
        <dbReference type="EMBL" id="EMO53827.1"/>
    </source>
</evidence>
<accession>M6V8T0</accession>
<dbReference type="AlphaFoldDB" id="M6V8T0"/>